<accession>A0A9P4L9R0</accession>
<keyword evidence="2" id="KW-1185">Reference proteome</keyword>
<sequence length="163" mass="18854">MPFRDNFRLDLAVVALSSGNKYPLEIASFIHSSEPLLAIFKDIENTSASLHYTNQGRRRVDVEHILGPLAANKWQLFISNQEVTTRDHCCRLQLKCRLSFYTEYALWKVETAYMTLIEVRDQLMRGQAGRDDSRLARQITGHEMGEAFRQLGMQLISRDDTQF</sequence>
<evidence type="ECO:0000313" key="1">
    <source>
        <dbReference type="EMBL" id="KAF1846469.1"/>
    </source>
</evidence>
<dbReference type="GeneID" id="63843898"/>
<protein>
    <submittedName>
        <fullName evidence="1">Uncharacterized protein</fullName>
    </submittedName>
</protein>
<gene>
    <name evidence="1" type="ORF">K460DRAFT_124822</name>
</gene>
<dbReference type="EMBL" id="ML976616">
    <property type="protein sequence ID" value="KAF1846469.1"/>
    <property type="molecule type" value="Genomic_DNA"/>
</dbReference>
<organism evidence="1 2">
    <name type="scientific">Cucurbitaria berberidis CBS 394.84</name>
    <dbReference type="NCBI Taxonomy" id="1168544"/>
    <lineage>
        <taxon>Eukaryota</taxon>
        <taxon>Fungi</taxon>
        <taxon>Dikarya</taxon>
        <taxon>Ascomycota</taxon>
        <taxon>Pezizomycotina</taxon>
        <taxon>Dothideomycetes</taxon>
        <taxon>Pleosporomycetidae</taxon>
        <taxon>Pleosporales</taxon>
        <taxon>Pleosporineae</taxon>
        <taxon>Cucurbitariaceae</taxon>
        <taxon>Cucurbitaria</taxon>
    </lineage>
</organism>
<reference evidence="1" key="1">
    <citation type="submission" date="2020-01" db="EMBL/GenBank/DDBJ databases">
        <authorList>
            <consortium name="DOE Joint Genome Institute"/>
            <person name="Haridas S."/>
            <person name="Albert R."/>
            <person name="Binder M."/>
            <person name="Bloem J."/>
            <person name="Labutti K."/>
            <person name="Salamov A."/>
            <person name="Andreopoulos B."/>
            <person name="Baker S.E."/>
            <person name="Barry K."/>
            <person name="Bills G."/>
            <person name="Bluhm B.H."/>
            <person name="Cannon C."/>
            <person name="Castanera R."/>
            <person name="Culley D.E."/>
            <person name="Daum C."/>
            <person name="Ezra D."/>
            <person name="Gonzalez J.B."/>
            <person name="Henrissat B."/>
            <person name="Kuo A."/>
            <person name="Liang C."/>
            <person name="Lipzen A."/>
            <person name="Lutzoni F."/>
            <person name="Magnuson J."/>
            <person name="Mondo S."/>
            <person name="Nolan M."/>
            <person name="Ohm R."/>
            <person name="Pangilinan J."/>
            <person name="Park H.-J."/>
            <person name="Ramirez L."/>
            <person name="Alfaro M."/>
            <person name="Sun H."/>
            <person name="Tritt A."/>
            <person name="Yoshinaga Y."/>
            <person name="Zwiers L.-H."/>
            <person name="Turgeon B.G."/>
            <person name="Goodwin S.B."/>
            <person name="Spatafora J.W."/>
            <person name="Crous P.W."/>
            <person name="Grigoriev I.V."/>
        </authorList>
    </citation>
    <scope>NUCLEOTIDE SEQUENCE</scope>
    <source>
        <strain evidence="1">CBS 394.84</strain>
    </source>
</reference>
<comment type="caution">
    <text evidence="1">The sequence shown here is derived from an EMBL/GenBank/DDBJ whole genome shotgun (WGS) entry which is preliminary data.</text>
</comment>
<dbReference type="AlphaFoldDB" id="A0A9P4L9R0"/>
<proteinExistence type="predicted"/>
<evidence type="ECO:0000313" key="2">
    <source>
        <dbReference type="Proteomes" id="UP000800039"/>
    </source>
</evidence>
<dbReference type="Proteomes" id="UP000800039">
    <property type="component" value="Unassembled WGS sequence"/>
</dbReference>
<dbReference type="RefSeq" id="XP_040789032.1">
    <property type="nucleotide sequence ID" value="XM_040926646.1"/>
</dbReference>
<name>A0A9P4L9R0_9PLEO</name>